<organism evidence="1 2">
    <name type="scientific">Nonomuraea antimicrobica</name>
    <dbReference type="NCBI Taxonomy" id="561173"/>
    <lineage>
        <taxon>Bacteria</taxon>
        <taxon>Bacillati</taxon>
        <taxon>Actinomycetota</taxon>
        <taxon>Actinomycetes</taxon>
        <taxon>Streptosporangiales</taxon>
        <taxon>Streptosporangiaceae</taxon>
        <taxon>Nonomuraea</taxon>
    </lineage>
</organism>
<accession>A0ABP7DVL2</accession>
<dbReference type="EMBL" id="BAAAZP010000204">
    <property type="protein sequence ID" value="GAA3709723.1"/>
    <property type="molecule type" value="Genomic_DNA"/>
</dbReference>
<evidence type="ECO:0000313" key="2">
    <source>
        <dbReference type="Proteomes" id="UP001500902"/>
    </source>
</evidence>
<protein>
    <recommendedName>
        <fullName evidence="3">Excreted virulence factor EspC, type VII ESX diderm</fullName>
    </recommendedName>
</protein>
<sequence length="140" mass="14710">MDLAALVGELTPYVSAALGAYGGAVLAKTQDQAADATVSWGKRILQRVFGVAETADECPSSIKGVLDNPEDADSLTTLRADIHQVLAEDPDLAKEVAEMLQRAKQEAAVTSSVTVVANSYDHAQQAVLGEGTQHNTFNAK</sequence>
<reference evidence="2" key="1">
    <citation type="journal article" date="2019" name="Int. J. Syst. Evol. Microbiol.">
        <title>The Global Catalogue of Microorganisms (GCM) 10K type strain sequencing project: providing services to taxonomists for standard genome sequencing and annotation.</title>
        <authorList>
            <consortium name="The Broad Institute Genomics Platform"/>
            <consortium name="The Broad Institute Genome Sequencing Center for Infectious Disease"/>
            <person name="Wu L."/>
            <person name="Ma J."/>
        </authorList>
    </citation>
    <scope>NUCLEOTIDE SEQUENCE [LARGE SCALE GENOMIC DNA]</scope>
    <source>
        <strain evidence="2">JCM 16904</strain>
    </source>
</reference>
<comment type="caution">
    <text evidence="1">The sequence shown here is derived from an EMBL/GenBank/DDBJ whole genome shotgun (WGS) entry which is preliminary data.</text>
</comment>
<gene>
    <name evidence="1" type="ORF">GCM10022224_089050</name>
</gene>
<evidence type="ECO:0008006" key="3">
    <source>
        <dbReference type="Google" id="ProtNLM"/>
    </source>
</evidence>
<name>A0ABP7DVL2_9ACTN</name>
<dbReference type="RefSeq" id="WP_344893319.1">
    <property type="nucleotide sequence ID" value="NZ_BAAAZP010000204.1"/>
</dbReference>
<dbReference type="Proteomes" id="UP001500902">
    <property type="component" value="Unassembled WGS sequence"/>
</dbReference>
<evidence type="ECO:0000313" key="1">
    <source>
        <dbReference type="EMBL" id="GAA3709723.1"/>
    </source>
</evidence>
<proteinExistence type="predicted"/>
<keyword evidence="2" id="KW-1185">Reference proteome</keyword>